<dbReference type="FunFam" id="3.40.1180.10:FF:000005">
    <property type="entry name" value="Alkyl transferase"/>
    <property type="match status" value="1"/>
</dbReference>
<evidence type="ECO:0000256" key="2">
    <source>
        <dbReference type="ARBA" id="ARBA00022679"/>
    </source>
</evidence>
<dbReference type="GO" id="GO:0005783">
    <property type="term" value="C:endoplasmic reticulum"/>
    <property type="evidence" value="ECO:0007669"/>
    <property type="project" value="TreeGrafter"/>
</dbReference>
<dbReference type="InterPro" id="IPR018520">
    <property type="entry name" value="UPP_synth-like_CS"/>
</dbReference>
<dbReference type="GO" id="GO:0045547">
    <property type="term" value="F:ditrans,polycis-polyprenyl diphosphate synthase [(2E,6E)-farnesyl diphosphate specific] activity"/>
    <property type="evidence" value="ECO:0007669"/>
    <property type="project" value="UniProtKB-EC"/>
</dbReference>
<dbReference type="EC" id="2.5.1.-" evidence="5"/>
<evidence type="ECO:0000256" key="3">
    <source>
        <dbReference type="ARBA" id="ARBA00022842"/>
    </source>
</evidence>
<proteinExistence type="inferred from homology"/>
<keyword evidence="2 5" id="KW-0808">Transferase</keyword>
<evidence type="ECO:0000313" key="7">
    <source>
        <dbReference type="Proteomes" id="UP001328107"/>
    </source>
</evidence>
<dbReference type="InterPro" id="IPR036424">
    <property type="entry name" value="UPP_synth-like_sf"/>
</dbReference>
<dbReference type="GO" id="GO:1904423">
    <property type="term" value="C:dehydrodolichyl diphosphate synthase complex"/>
    <property type="evidence" value="ECO:0007669"/>
    <property type="project" value="TreeGrafter"/>
</dbReference>
<dbReference type="AlphaFoldDB" id="A0AAN5C038"/>
<comment type="similarity">
    <text evidence="1 5">Belongs to the UPP synthase family.</text>
</comment>
<feature type="non-terminal residue" evidence="6">
    <location>
        <position position="1"/>
    </location>
</feature>
<dbReference type="Pfam" id="PF01255">
    <property type="entry name" value="Prenyltransf"/>
    <property type="match status" value="1"/>
</dbReference>
<reference evidence="7" key="1">
    <citation type="submission" date="2022-10" db="EMBL/GenBank/DDBJ databases">
        <title>Genome assembly of Pristionchus species.</title>
        <authorList>
            <person name="Yoshida K."/>
            <person name="Sommer R.J."/>
        </authorList>
    </citation>
    <scope>NUCLEOTIDE SEQUENCE [LARGE SCALE GENOMIC DNA]</scope>
    <source>
        <strain evidence="7">RS5460</strain>
    </source>
</reference>
<dbReference type="PROSITE" id="PS01066">
    <property type="entry name" value="UPP_SYNTHASE"/>
    <property type="match status" value="1"/>
</dbReference>
<evidence type="ECO:0000256" key="4">
    <source>
        <dbReference type="ARBA" id="ARBA00047353"/>
    </source>
</evidence>
<dbReference type="NCBIfam" id="TIGR00055">
    <property type="entry name" value="uppS"/>
    <property type="match status" value="1"/>
</dbReference>
<dbReference type="Proteomes" id="UP001328107">
    <property type="component" value="Unassembled WGS sequence"/>
</dbReference>
<name>A0AAN5C038_9BILA</name>
<protein>
    <recommendedName>
        <fullName evidence="5">Alkyl transferase</fullName>
        <ecNumber evidence="5">2.5.1.-</ecNumber>
    </recommendedName>
</protein>
<comment type="caution">
    <text evidence="6">The sequence shown here is derived from an EMBL/GenBank/DDBJ whole genome shotgun (WGS) entry which is preliminary data.</text>
</comment>
<dbReference type="SUPFAM" id="SSF64005">
    <property type="entry name" value="Undecaprenyl diphosphate synthase"/>
    <property type="match status" value="1"/>
</dbReference>
<sequence>PAYSMSTEVLSGTGDEMTGWWNNAEKRWWHPMAIRLLSRGPMPKHIAFVMDGNRRYARSNALGSVVRGHECGFKQLTKILEWCSELSVEEVTVYAFSIENFKRSEEEVNGLMRLAEEKFNLLLAESDKLAEGQIRFRFLGDLSLLSPRLRALVAQITLATQHYTKGTVNVCMPYTSTDEMARALEKIREGVQRGMINEEHISEWLISRCLDTGHSSDPDLLIRTSGEKRLSDFLMYQISTTHLHFSPVMWPEFGFVDLCKALLSYQYYHTEISKTRDRLDSNEPLENERVELEPFFDWIEDQRSAKLREWAELEN</sequence>
<organism evidence="6 7">
    <name type="scientific">Pristionchus mayeri</name>
    <dbReference type="NCBI Taxonomy" id="1317129"/>
    <lineage>
        <taxon>Eukaryota</taxon>
        <taxon>Metazoa</taxon>
        <taxon>Ecdysozoa</taxon>
        <taxon>Nematoda</taxon>
        <taxon>Chromadorea</taxon>
        <taxon>Rhabditida</taxon>
        <taxon>Rhabditina</taxon>
        <taxon>Diplogasteromorpha</taxon>
        <taxon>Diplogasteroidea</taxon>
        <taxon>Neodiplogasteridae</taxon>
        <taxon>Pristionchus</taxon>
    </lineage>
</organism>
<dbReference type="HAMAP" id="MF_01139">
    <property type="entry name" value="ISPT"/>
    <property type="match status" value="1"/>
</dbReference>
<comment type="catalytic activity">
    <reaction evidence="4">
        <text>n isopentenyl diphosphate + (2E,6E)-farnesyl diphosphate = a di-trans,poly-cis-polyprenyl diphosphate + n diphosphate</text>
        <dbReference type="Rhea" id="RHEA:53008"/>
        <dbReference type="Rhea" id="RHEA-COMP:19494"/>
        <dbReference type="ChEBI" id="CHEBI:33019"/>
        <dbReference type="ChEBI" id="CHEBI:128769"/>
        <dbReference type="ChEBI" id="CHEBI:136960"/>
        <dbReference type="ChEBI" id="CHEBI:175763"/>
        <dbReference type="EC" id="2.5.1.87"/>
    </reaction>
</comment>
<dbReference type="PANTHER" id="PTHR10291:SF43">
    <property type="entry name" value="DEHYDRODOLICHYL DIPHOSPHATE SYNTHASE COMPLEX SUBUNIT DHDDS"/>
    <property type="match status" value="1"/>
</dbReference>
<dbReference type="CDD" id="cd00475">
    <property type="entry name" value="Cis_IPPS"/>
    <property type="match status" value="1"/>
</dbReference>
<dbReference type="GO" id="GO:0016094">
    <property type="term" value="P:polyprenol biosynthetic process"/>
    <property type="evidence" value="ECO:0007669"/>
    <property type="project" value="TreeGrafter"/>
</dbReference>
<keyword evidence="3" id="KW-0460">Magnesium</keyword>
<gene>
    <name evidence="6" type="ORF">PMAYCL1PPCAC_01968</name>
</gene>
<dbReference type="Gene3D" id="3.40.1180.10">
    <property type="entry name" value="Decaprenyl diphosphate synthase-like"/>
    <property type="match status" value="1"/>
</dbReference>
<accession>A0AAN5C038</accession>
<dbReference type="InterPro" id="IPR001441">
    <property type="entry name" value="UPP_synth-like"/>
</dbReference>
<dbReference type="PANTHER" id="PTHR10291">
    <property type="entry name" value="DEHYDRODOLICHYL DIPHOSPHATE SYNTHASE FAMILY MEMBER"/>
    <property type="match status" value="1"/>
</dbReference>
<evidence type="ECO:0000256" key="1">
    <source>
        <dbReference type="ARBA" id="ARBA00005432"/>
    </source>
</evidence>
<keyword evidence="7" id="KW-1185">Reference proteome</keyword>
<evidence type="ECO:0000256" key="5">
    <source>
        <dbReference type="RuleBase" id="RU363018"/>
    </source>
</evidence>
<dbReference type="EMBL" id="BTRK01000001">
    <property type="protein sequence ID" value="GMR31773.1"/>
    <property type="molecule type" value="Genomic_DNA"/>
</dbReference>
<evidence type="ECO:0000313" key="6">
    <source>
        <dbReference type="EMBL" id="GMR31773.1"/>
    </source>
</evidence>